<dbReference type="EMBL" id="CP002585">
    <property type="protein sequence ID" value="AEA71807.1"/>
    <property type="molecule type" value="Genomic_DNA"/>
</dbReference>
<accession>F2K680</accession>
<name>F2K680_PSEBN</name>
<evidence type="ECO:0000313" key="1">
    <source>
        <dbReference type="EMBL" id="AEA71807.1"/>
    </source>
</evidence>
<protein>
    <submittedName>
        <fullName evidence="1">Uncharacterized protein</fullName>
    </submittedName>
</protein>
<dbReference type="Proteomes" id="UP000006692">
    <property type="component" value="Chromosome"/>
</dbReference>
<proteinExistence type="predicted"/>
<evidence type="ECO:0000313" key="2">
    <source>
        <dbReference type="Proteomes" id="UP000006692"/>
    </source>
</evidence>
<dbReference type="KEGG" id="pba:PSEBR_cmegl96"/>
<organism evidence="1 2">
    <name type="scientific">Pseudomonas brassicacearum (strain NFM421)</name>
    <dbReference type="NCBI Taxonomy" id="994484"/>
    <lineage>
        <taxon>Bacteria</taxon>
        <taxon>Pseudomonadati</taxon>
        <taxon>Pseudomonadota</taxon>
        <taxon>Gammaproteobacteria</taxon>
        <taxon>Pseudomonadales</taxon>
        <taxon>Pseudomonadaceae</taxon>
        <taxon>Pseudomonas</taxon>
    </lineage>
</organism>
<dbReference type="AlphaFoldDB" id="F2K680"/>
<gene>
    <name evidence="1" type="ORF">PSEBR_cmegl96</name>
</gene>
<dbReference type="HOGENOM" id="CLU_2846453_0_0_6"/>
<sequence>MTNRIHPLEKAFCGEEVSVGARLARDEDNAVLREPRCLHREQALLPQVNPFPAGALCSPDWSGYG</sequence>
<reference key="2">
    <citation type="submission" date="2011-03" db="EMBL/GenBank/DDBJ databases">
        <title>Complete Genome Sequence of a beneficial plant roots-associated bacterium Pseudomonas brassicacearum.</title>
        <authorList>
            <person name="Ortet P."/>
            <person name="Barakat M."/>
            <person name="Lalaouna D."/>
            <person name="Fochesato S."/>
            <person name="Barbe V."/>
            <person name="Santaella C."/>
            <person name="Heulin T."/>
            <person name="Achouak W."/>
        </authorList>
    </citation>
    <scope>NUCLEOTIDE SEQUENCE</scope>
    <source>
        <strain>NFM421</strain>
    </source>
</reference>
<dbReference type="STRING" id="994484.PSEBR_cmegl96"/>
<reference evidence="1 2" key="1">
    <citation type="journal article" date="2011" name="J. Bacteriol.">
        <title>Complete genome sequence of a beneficial plant root-associated bacterium, Pseudomonas brassicacearum.</title>
        <authorList>
            <person name="Ortet P."/>
            <person name="Barakat M."/>
            <person name="Lalaouna D."/>
            <person name="Fochesato S."/>
            <person name="Barbe V."/>
            <person name="Vacherie B."/>
            <person name="Santaella C."/>
            <person name="Heulin T."/>
            <person name="Achouak W."/>
        </authorList>
    </citation>
    <scope>NUCLEOTIDE SEQUENCE [LARGE SCALE GENOMIC DNA]</scope>
    <source>
        <strain evidence="1 2">NFM421</strain>
    </source>
</reference>